<evidence type="ECO:0000256" key="4">
    <source>
        <dbReference type="ARBA" id="ARBA00022692"/>
    </source>
</evidence>
<dbReference type="Gene3D" id="2.40.170.20">
    <property type="entry name" value="TonB-dependent receptor, beta-barrel domain"/>
    <property type="match status" value="1"/>
</dbReference>
<dbReference type="InterPro" id="IPR039426">
    <property type="entry name" value="TonB-dep_rcpt-like"/>
</dbReference>
<evidence type="ECO:0000256" key="8">
    <source>
        <dbReference type="PROSITE-ProRule" id="PRU01360"/>
    </source>
</evidence>
<dbReference type="PANTHER" id="PTHR47234">
    <property type="match status" value="1"/>
</dbReference>
<dbReference type="RefSeq" id="WP_096611210.1">
    <property type="nucleotide sequence ID" value="NZ_NWVD01000002.1"/>
</dbReference>
<evidence type="ECO:0000256" key="9">
    <source>
        <dbReference type="RuleBase" id="RU003357"/>
    </source>
</evidence>
<evidence type="ECO:0000313" key="14">
    <source>
        <dbReference type="EMBL" id="PCG09609.1"/>
    </source>
</evidence>
<evidence type="ECO:0000256" key="5">
    <source>
        <dbReference type="ARBA" id="ARBA00023077"/>
    </source>
</evidence>
<accession>A0A2A4I0A7</accession>
<dbReference type="InterPro" id="IPR012910">
    <property type="entry name" value="Plug_dom"/>
</dbReference>
<evidence type="ECO:0000256" key="1">
    <source>
        <dbReference type="ARBA" id="ARBA00004571"/>
    </source>
</evidence>
<keyword evidence="7 8" id="KW-0998">Cell outer membrane</keyword>
<evidence type="ECO:0000256" key="7">
    <source>
        <dbReference type="ARBA" id="ARBA00023237"/>
    </source>
</evidence>
<keyword evidence="3 8" id="KW-1134">Transmembrane beta strand</keyword>
<protein>
    <submittedName>
        <fullName evidence="14">TonB-dependent receptor</fullName>
    </submittedName>
</protein>
<comment type="subcellular location">
    <subcellularLocation>
        <location evidence="1 8">Cell outer membrane</location>
        <topology evidence="1 8">Multi-pass membrane protein</topology>
    </subcellularLocation>
</comment>
<evidence type="ECO:0000259" key="13">
    <source>
        <dbReference type="Pfam" id="PF07715"/>
    </source>
</evidence>
<feature type="chain" id="PRO_5013377080" evidence="11">
    <location>
        <begin position="32"/>
        <end position="1029"/>
    </location>
</feature>
<proteinExistence type="inferred from homology"/>
<feature type="signal peptide" evidence="11">
    <location>
        <begin position="1"/>
        <end position="31"/>
    </location>
</feature>
<keyword evidence="4 8" id="KW-0812">Transmembrane</keyword>
<feature type="region of interest" description="Disordered" evidence="10">
    <location>
        <begin position="31"/>
        <end position="56"/>
    </location>
</feature>
<dbReference type="InterPro" id="IPR037066">
    <property type="entry name" value="Plug_dom_sf"/>
</dbReference>
<dbReference type="Pfam" id="PF00593">
    <property type="entry name" value="TonB_dep_Rec_b-barrel"/>
    <property type="match status" value="1"/>
</dbReference>
<dbReference type="InterPro" id="IPR000531">
    <property type="entry name" value="Beta-barrel_TonB"/>
</dbReference>
<dbReference type="PANTHER" id="PTHR47234:SF3">
    <property type="entry name" value="SECRETIN_TONB SHORT N-TERMINAL DOMAIN-CONTAINING PROTEIN"/>
    <property type="match status" value="1"/>
</dbReference>
<evidence type="ECO:0000256" key="2">
    <source>
        <dbReference type="ARBA" id="ARBA00022448"/>
    </source>
</evidence>
<dbReference type="Gene3D" id="2.170.130.10">
    <property type="entry name" value="TonB-dependent receptor, plug domain"/>
    <property type="match status" value="1"/>
</dbReference>
<comment type="similarity">
    <text evidence="8 9">Belongs to the TonB-dependent receptor family.</text>
</comment>
<dbReference type="SUPFAM" id="SSF56935">
    <property type="entry name" value="Porins"/>
    <property type="match status" value="1"/>
</dbReference>
<keyword evidence="6 8" id="KW-0472">Membrane</keyword>
<dbReference type="Proteomes" id="UP000218784">
    <property type="component" value="Unassembled WGS sequence"/>
</dbReference>
<evidence type="ECO:0000256" key="10">
    <source>
        <dbReference type="SAM" id="MobiDB-lite"/>
    </source>
</evidence>
<keyword evidence="11" id="KW-0732">Signal</keyword>
<evidence type="ECO:0000259" key="12">
    <source>
        <dbReference type="Pfam" id="PF00593"/>
    </source>
</evidence>
<keyword evidence="2 8" id="KW-0813">Transport</keyword>
<dbReference type="GO" id="GO:0009279">
    <property type="term" value="C:cell outer membrane"/>
    <property type="evidence" value="ECO:0007669"/>
    <property type="project" value="UniProtKB-SubCell"/>
</dbReference>
<dbReference type="InterPro" id="IPR036942">
    <property type="entry name" value="Beta-barrel_TonB_sf"/>
</dbReference>
<evidence type="ECO:0000256" key="3">
    <source>
        <dbReference type="ARBA" id="ARBA00022452"/>
    </source>
</evidence>
<name>A0A2A4I0A7_9SPHN</name>
<dbReference type="PROSITE" id="PS52016">
    <property type="entry name" value="TONB_DEPENDENT_REC_3"/>
    <property type="match status" value="1"/>
</dbReference>
<comment type="caution">
    <text evidence="14">The sequence shown here is derived from an EMBL/GenBank/DDBJ whole genome shotgun (WGS) entry which is preliminary data.</text>
</comment>
<sequence length="1029" mass="109259">MTVQRQFERRKAFLFGFSSLAALALAVPATAQTQPSSTATVQTPEPTTGPEPAGPDVVVTGTRIVRDGFQSPTPLTVLTLEDIQNSSPSNNIADFVNQLPSMAGSTRPSNSRLNLSSGQAGINALNLRNLGSERTLVLLDGRRSVGSTVTGLVDVNTIPQMLVKSVEVVTGGASSAYGSDAVAGVVNFVLDKKYKGLKVQIDNGVTDKGDGYNYSMAVAAGTSFGSDGRGHILLSGEVAHADGIFQVDRDWNATGYVRIQDPNWTTSSTTPRYLIRRQVGAANSTPGGLITNSAAATGSGIAANSLRGIYFGANGQPLQYQYGALTFPSPTGSAAPSLTQGGSWQVNDSGRRIGLAPEDDRYGLFGRLSYEVGDGIELFAEGSYNRQKIFFNAGPNLATGIVLNATGCGAAASAAAAPATCNAFLYNTLGPAALRGITSVTVATTAADLPFRAVDNRRAVQRYAVGANGETEAFGSPATWNVYAQYGRAELREQLRNIMNVARMNNATAAVFAPAGNANGYAAGSIQCAINVDASATNDDRACVPLNRLGVGVADPAAINYVLGDPYRDEVVEQYNAGFNVSFNPFRTWAGDVSVAVGAEYRKEKITGFVPDQFQPVPIRNAAGALTGATNRWSVGNYLPTNGSYDVKEAYLETVVPLGLGIEFNGAARATRYSTAGYVTTWKAGATWQPIDDVRFRVTRSRDIRAPNLNELYQAGTANSDAVTNPGFPGSSPAFVPAGQPPQSGYSYSGFGTGNPNLRAEVANQWNAGVVLSPRFLPGFNMSVDYFDIKIDNGISTFSAQQIVNLCFQNQQAFCDAISIDAARTQNPAQPYLIIRNQPFNAATQKVRGVDIDASYRLPLDKVFANSDGTFTLRGVATRYIENRFDSGVPGTVVLNSVGVNGGQSTTPRWIFRATAAYDTPSFSITAIGRGVSAGKYVANGIECSNNCPANDPNFFTYDQNRASGLFYADLNLTQKIDMGGAEAQFFVNVTNVFDRWPMLLPETGLAANSTYSDLLGRSFRFGIRMQTN</sequence>
<keyword evidence="15" id="KW-1185">Reference proteome</keyword>
<feature type="domain" description="TonB-dependent receptor plug" evidence="13">
    <location>
        <begin position="70"/>
        <end position="185"/>
    </location>
</feature>
<organism evidence="14 15">
    <name type="scientific">Sphingomonas ginsenosidimutans</name>
    <dbReference type="NCBI Taxonomy" id="862134"/>
    <lineage>
        <taxon>Bacteria</taxon>
        <taxon>Pseudomonadati</taxon>
        <taxon>Pseudomonadota</taxon>
        <taxon>Alphaproteobacteria</taxon>
        <taxon>Sphingomonadales</taxon>
        <taxon>Sphingomonadaceae</taxon>
        <taxon>Sphingomonas</taxon>
    </lineage>
</organism>
<reference evidence="14 15" key="1">
    <citation type="submission" date="2017-09" db="EMBL/GenBank/DDBJ databases">
        <title>Sphingomonas ginsenosidimutans KACC 14949, whole genome shotgun sequence.</title>
        <authorList>
            <person name="Feng G."/>
            <person name="Zhu H."/>
        </authorList>
    </citation>
    <scope>NUCLEOTIDE SEQUENCE [LARGE SCALE GENOMIC DNA]</scope>
    <source>
        <strain evidence="14 15">KACC 14949</strain>
    </source>
</reference>
<feature type="compositionally biased region" description="Low complexity" evidence="10">
    <location>
        <begin position="31"/>
        <end position="46"/>
    </location>
</feature>
<keyword evidence="5 9" id="KW-0798">TonB box</keyword>
<dbReference type="Pfam" id="PF07715">
    <property type="entry name" value="Plug"/>
    <property type="match status" value="1"/>
</dbReference>
<dbReference type="AlphaFoldDB" id="A0A2A4I0A7"/>
<keyword evidence="14" id="KW-0675">Receptor</keyword>
<feature type="domain" description="TonB-dependent receptor-like beta-barrel" evidence="12">
    <location>
        <begin position="524"/>
        <end position="993"/>
    </location>
</feature>
<evidence type="ECO:0000313" key="15">
    <source>
        <dbReference type="Proteomes" id="UP000218784"/>
    </source>
</evidence>
<dbReference type="EMBL" id="NWVD01000002">
    <property type="protein sequence ID" value="PCG09609.1"/>
    <property type="molecule type" value="Genomic_DNA"/>
</dbReference>
<gene>
    <name evidence="14" type="ORF">COA17_07020</name>
</gene>
<evidence type="ECO:0000256" key="6">
    <source>
        <dbReference type="ARBA" id="ARBA00023136"/>
    </source>
</evidence>
<evidence type="ECO:0000256" key="11">
    <source>
        <dbReference type="SAM" id="SignalP"/>
    </source>
</evidence>